<dbReference type="InterPro" id="IPR009057">
    <property type="entry name" value="Homeodomain-like_sf"/>
</dbReference>
<feature type="domain" description="HTH tetR-type" evidence="6">
    <location>
        <begin position="24"/>
        <end position="84"/>
    </location>
</feature>
<dbReference type="PROSITE" id="PS50977">
    <property type="entry name" value="HTH_TETR_2"/>
    <property type="match status" value="1"/>
</dbReference>
<gene>
    <name evidence="7" type="ORF">GIY30_19205</name>
</gene>
<organism evidence="7 8">
    <name type="scientific">Gordonia mangrovi</name>
    <dbReference type="NCBI Taxonomy" id="2665643"/>
    <lineage>
        <taxon>Bacteria</taxon>
        <taxon>Bacillati</taxon>
        <taxon>Actinomycetota</taxon>
        <taxon>Actinomycetes</taxon>
        <taxon>Mycobacteriales</taxon>
        <taxon>Gordoniaceae</taxon>
        <taxon>Gordonia</taxon>
    </lineage>
</organism>
<evidence type="ECO:0000313" key="7">
    <source>
        <dbReference type="EMBL" id="MXP23471.1"/>
    </source>
</evidence>
<reference evidence="7 8" key="1">
    <citation type="submission" date="2019-11" db="EMBL/GenBank/DDBJ databases">
        <title>Gordonia sp. nov., a novel actinobacterium isolated from mangrove soil in Hainan.</title>
        <authorList>
            <person name="Huang X."/>
            <person name="Xie Y."/>
            <person name="Chu X."/>
            <person name="Xiao K."/>
        </authorList>
    </citation>
    <scope>NUCLEOTIDE SEQUENCE [LARGE SCALE GENOMIC DNA]</scope>
    <source>
        <strain evidence="7 8">HNM0687</strain>
    </source>
</reference>
<dbReference type="RefSeq" id="WP_160903626.1">
    <property type="nucleotide sequence ID" value="NZ_CP102850.1"/>
</dbReference>
<dbReference type="InterPro" id="IPR050109">
    <property type="entry name" value="HTH-type_TetR-like_transc_reg"/>
</dbReference>
<feature type="region of interest" description="Disordered" evidence="5">
    <location>
        <begin position="1"/>
        <end position="25"/>
    </location>
</feature>
<dbReference type="Pfam" id="PF16859">
    <property type="entry name" value="TetR_C_11"/>
    <property type="match status" value="1"/>
</dbReference>
<dbReference type="PANTHER" id="PTHR30055:SF148">
    <property type="entry name" value="TETR-FAMILY TRANSCRIPTIONAL REGULATOR"/>
    <property type="match status" value="1"/>
</dbReference>
<evidence type="ECO:0000256" key="3">
    <source>
        <dbReference type="ARBA" id="ARBA00023163"/>
    </source>
</evidence>
<keyword evidence="3" id="KW-0804">Transcription</keyword>
<dbReference type="InterPro" id="IPR011075">
    <property type="entry name" value="TetR_C"/>
</dbReference>
<keyword evidence="1" id="KW-0805">Transcription regulation</keyword>
<dbReference type="SUPFAM" id="SSF48498">
    <property type="entry name" value="Tetracyclin repressor-like, C-terminal domain"/>
    <property type="match status" value="1"/>
</dbReference>
<feature type="DNA-binding region" description="H-T-H motif" evidence="4">
    <location>
        <begin position="47"/>
        <end position="66"/>
    </location>
</feature>
<dbReference type="AlphaFoldDB" id="A0A6L7GWS3"/>
<dbReference type="InterPro" id="IPR036271">
    <property type="entry name" value="Tet_transcr_reg_TetR-rel_C_sf"/>
</dbReference>
<dbReference type="GO" id="GO:0003700">
    <property type="term" value="F:DNA-binding transcription factor activity"/>
    <property type="evidence" value="ECO:0007669"/>
    <property type="project" value="TreeGrafter"/>
</dbReference>
<comment type="caution">
    <text evidence="7">The sequence shown here is derived from an EMBL/GenBank/DDBJ whole genome shotgun (WGS) entry which is preliminary data.</text>
</comment>
<name>A0A6L7GWS3_9ACTN</name>
<dbReference type="Pfam" id="PF00440">
    <property type="entry name" value="TetR_N"/>
    <property type="match status" value="1"/>
</dbReference>
<evidence type="ECO:0000256" key="5">
    <source>
        <dbReference type="SAM" id="MobiDB-lite"/>
    </source>
</evidence>
<dbReference type="PANTHER" id="PTHR30055">
    <property type="entry name" value="HTH-TYPE TRANSCRIPTIONAL REGULATOR RUTR"/>
    <property type="match status" value="1"/>
</dbReference>
<evidence type="ECO:0000256" key="1">
    <source>
        <dbReference type="ARBA" id="ARBA00023015"/>
    </source>
</evidence>
<dbReference type="SUPFAM" id="SSF46689">
    <property type="entry name" value="Homeodomain-like"/>
    <property type="match status" value="1"/>
</dbReference>
<dbReference type="Gene3D" id="1.10.10.60">
    <property type="entry name" value="Homeodomain-like"/>
    <property type="match status" value="1"/>
</dbReference>
<dbReference type="Gene3D" id="1.10.357.10">
    <property type="entry name" value="Tetracycline Repressor, domain 2"/>
    <property type="match status" value="1"/>
</dbReference>
<evidence type="ECO:0000259" key="6">
    <source>
        <dbReference type="PROSITE" id="PS50977"/>
    </source>
</evidence>
<proteinExistence type="predicted"/>
<dbReference type="Proteomes" id="UP000475545">
    <property type="component" value="Unassembled WGS sequence"/>
</dbReference>
<accession>A0A6L7GWS3</accession>
<dbReference type="InterPro" id="IPR001647">
    <property type="entry name" value="HTH_TetR"/>
</dbReference>
<dbReference type="EMBL" id="WMBR01000005">
    <property type="protein sequence ID" value="MXP23471.1"/>
    <property type="molecule type" value="Genomic_DNA"/>
</dbReference>
<evidence type="ECO:0000256" key="4">
    <source>
        <dbReference type="PROSITE-ProRule" id="PRU00335"/>
    </source>
</evidence>
<sequence length="206" mass="22637">MSSAELSEDTVEVARVGPGRPRDPHVNDRLLEAARNELAERGVAAFSMRRVAERAGVSRPSLLLRWPDADSLIVDALDSLALPDLPNLPGRLEDDLIVLVDLVAEQFGSAMLDLQMRMVTEARAHPGLLERFQERVIKPTAARFDEVLSAAIDRGELSPATDRALLADGIIGVLLIRTSASKDRRPPGPEARRRLVRKIIRSVTTE</sequence>
<feature type="compositionally biased region" description="Acidic residues" evidence="5">
    <location>
        <begin position="1"/>
        <end position="11"/>
    </location>
</feature>
<dbReference type="GO" id="GO:0000976">
    <property type="term" value="F:transcription cis-regulatory region binding"/>
    <property type="evidence" value="ECO:0007669"/>
    <property type="project" value="TreeGrafter"/>
</dbReference>
<evidence type="ECO:0000256" key="2">
    <source>
        <dbReference type="ARBA" id="ARBA00023125"/>
    </source>
</evidence>
<protein>
    <submittedName>
        <fullName evidence="7">TetR family transcriptional regulator</fullName>
    </submittedName>
</protein>
<evidence type="ECO:0000313" key="8">
    <source>
        <dbReference type="Proteomes" id="UP000475545"/>
    </source>
</evidence>
<keyword evidence="2 4" id="KW-0238">DNA-binding</keyword>
<keyword evidence="8" id="KW-1185">Reference proteome</keyword>